<reference evidence="2 3" key="1">
    <citation type="submission" date="2017-05" db="EMBL/GenBank/DDBJ databases">
        <title>Comparative genomic and metabolic analysis of manganese-oxidizing mechanisms in Celeribater manganoxidans DY25T: its adaption to the environment of polymetallic nodule.</title>
        <authorList>
            <person name="Wang X."/>
        </authorList>
    </citation>
    <scope>NUCLEOTIDE SEQUENCE [LARGE SCALE GENOMIC DNA]</scope>
    <source>
        <strain evidence="2 3">DY25</strain>
    </source>
</reference>
<keyword evidence="1" id="KW-1133">Transmembrane helix</keyword>
<accession>A0A291M3U4</accession>
<dbReference type="EMBL" id="CP021404">
    <property type="protein sequence ID" value="ATI43395.1"/>
    <property type="molecule type" value="Genomic_DNA"/>
</dbReference>
<dbReference type="KEGG" id="cmag:CBW24_09970"/>
<organism evidence="2 3">
    <name type="scientific">Pacificitalea manganoxidans</name>
    <dbReference type="NCBI Taxonomy" id="1411902"/>
    <lineage>
        <taxon>Bacteria</taxon>
        <taxon>Pseudomonadati</taxon>
        <taxon>Pseudomonadota</taxon>
        <taxon>Alphaproteobacteria</taxon>
        <taxon>Rhodobacterales</taxon>
        <taxon>Paracoccaceae</taxon>
        <taxon>Pacificitalea</taxon>
    </lineage>
</organism>
<dbReference type="OrthoDB" id="7875737at2"/>
<feature type="transmembrane region" description="Helical" evidence="1">
    <location>
        <begin position="6"/>
        <end position="28"/>
    </location>
</feature>
<sequence length="72" mass="7786">MWDLLIWTGAAVSVAGLLGIIWCIVKVARLRGSARPEEETRRAMQSAVSLNLAAFFLSIIGLMMVVIGVILS</sequence>
<feature type="transmembrane region" description="Helical" evidence="1">
    <location>
        <begin position="48"/>
        <end position="71"/>
    </location>
</feature>
<evidence type="ECO:0000313" key="2">
    <source>
        <dbReference type="EMBL" id="ATI43395.1"/>
    </source>
</evidence>
<protein>
    <submittedName>
        <fullName evidence="2">Uncharacterized protein</fullName>
    </submittedName>
</protein>
<name>A0A291M3U4_9RHOB</name>
<evidence type="ECO:0000256" key="1">
    <source>
        <dbReference type="SAM" id="Phobius"/>
    </source>
</evidence>
<dbReference type="AlphaFoldDB" id="A0A291M3U4"/>
<evidence type="ECO:0000313" key="3">
    <source>
        <dbReference type="Proteomes" id="UP000219050"/>
    </source>
</evidence>
<gene>
    <name evidence="2" type="ORF">CBW24_09970</name>
</gene>
<dbReference type="Proteomes" id="UP000219050">
    <property type="component" value="Chromosome"/>
</dbReference>
<keyword evidence="1" id="KW-0472">Membrane</keyword>
<proteinExistence type="predicted"/>
<keyword evidence="3" id="KW-1185">Reference proteome</keyword>
<keyword evidence="1" id="KW-0812">Transmembrane</keyword>